<evidence type="ECO:0000256" key="4">
    <source>
        <dbReference type="ARBA" id="ARBA00023136"/>
    </source>
</evidence>
<feature type="domain" description="POTRA" evidence="7">
    <location>
        <begin position="24"/>
        <end position="95"/>
    </location>
</feature>
<dbReference type="OrthoDB" id="9776356at2"/>
<dbReference type="Proteomes" id="UP000236569">
    <property type="component" value="Unassembled WGS sequence"/>
</dbReference>
<dbReference type="PANTHER" id="PTHR12815:SF47">
    <property type="entry name" value="TRANSLOCATION AND ASSEMBLY MODULE SUBUNIT TAMA"/>
    <property type="match status" value="1"/>
</dbReference>
<dbReference type="PANTHER" id="PTHR12815">
    <property type="entry name" value="SORTING AND ASSEMBLY MACHINERY SAMM50 PROTEIN FAMILY MEMBER"/>
    <property type="match status" value="1"/>
</dbReference>
<dbReference type="InterPro" id="IPR039910">
    <property type="entry name" value="D15-like"/>
</dbReference>
<name>A0A2I9D1L4_9DEIO</name>
<keyword evidence="2" id="KW-0812">Transmembrane</keyword>
<dbReference type="AlphaFoldDB" id="A0A2I9D1L4"/>
<dbReference type="InterPro" id="IPR034746">
    <property type="entry name" value="POTRA"/>
</dbReference>
<reference evidence="9" key="1">
    <citation type="submission" date="2018-01" db="EMBL/GenBank/DDBJ databases">
        <title>Draft Genome Sequence of the Radioresistant Bacterium Deinococcus aerius TR0125, Isolated from the Higher Atmosphere above Japan.</title>
        <authorList>
            <person name="Satoh K."/>
            <person name="Arai H."/>
            <person name="Sanzen T."/>
            <person name="Kawaguchi Y."/>
            <person name="Hayashi H."/>
            <person name="Yokobori S."/>
            <person name="Yamagishi A."/>
            <person name="Oono Y."/>
            <person name="Narumi I."/>
        </authorList>
    </citation>
    <scope>NUCLEOTIDE SEQUENCE [LARGE SCALE GENOMIC DNA]</scope>
    <source>
        <strain evidence="9">TR0125</strain>
    </source>
</reference>
<evidence type="ECO:0000256" key="2">
    <source>
        <dbReference type="ARBA" id="ARBA00022692"/>
    </source>
</evidence>
<dbReference type="Gene3D" id="3.10.20.310">
    <property type="entry name" value="membrane protein fhac"/>
    <property type="match status" value="5"/>
</dbReference>
<dbReference type="EMBL" id="BFAG01000001">
    <property type="protein sequence ID" value="GBF04276.1"/>
    <property type="molecule type" value="Genomic_DNA"/>
</dbReference>
<sequence length="849" mass="90560">MRHPHTLALTLLLAAPPALAQQAGTVQDVVVNGTTDVLSNFVKATLNVQPGTALSSVNPRQVEQEVLATGYFRTASAELRTVGGRDTLVITVTPNATIKTVDATGLTFLPAEAFKKSIAELLNIAPGATLNTQRLDQAKQALAQNYRTEGFPFTPSISTQTKTNTDGTVGVTFVVDESAPISRVEVEGVTLLPTATVTNLFKPLYDARKFTTAAYYGAVEALQQAYDEAGYVQSGVDVRGTTLQNGVLKVRVIEGKAASVNFQGIEGAGVPLQTKVGQPLALERLRADVRTLSNRTGQPVGFALQADPQNPAQVAVFFGVADVASGPVRTIAFAGNTQVPTATLASVVRTKVGDVYSPQLAQEDFLAIRDAYRKAGYEISTRDAVNFNNGTLTFNIREVRLAGYELQWQGKHRTQDRVILRELPAAGGLFNLNELRAGLSRVSRLGFVQVVGENVRSDPQNPENVTYVLTVAESSQGIPVSLGLEYDTLKGFAGDVQYSNPNLFGLGQNLSVSVGAQQNDARQNFVGNVSYTIPWLDLNFLDFRTNRTSFSTNIGTSVSGNLPLTTGSGAATQDTGRQYTVRTTGFSVSAGRNITANLAASVGLGYSYRTYYLEPLKGDEKSASYPDTEAGNTAAAALLTPTTRTTSVRGSLNYDTTDNAEFPSRGVRANTELSYNFGASGNTPVAWTDTQAGASTYFGLGRTLDKGQGVQTRQQVFAVRANIGTIAGSPPSGTGYTIGGGSTPIAAYQLRGLDNNQLFGTKYLTASAEYRYDFNLSNSFTQGLYGVAFIDAGDAWNDGKDFGLNYGVGAGLQLNLGFGGARLPSLRFDYGYSPQNGNGKFYFRIGNFF</sequence>
<feature type="domain" description="POTRA" evidence="7">
    <location>
        <begin position="179"/>
        <end position="255"/>
    </location>
</feature>
<dbReference type="InterPro" id="IPR000184">
    <property type="entry name" value="Bac_surfAg_D15"/>
</dbReference>
<dbReference type="Pfam" id="PF01103">
    <property type="entry name" value="Omp85"/>
    <property type="match status" value="1"/>
</dbReference>
<dbReference type="GO" id="GO:0019867">
    <property type="term" value="C:outer membrane"/>
    <property type="evidence" value="ECO:0007669"/>
    <property type="project" value="InterPro"/>
</dbReference>
<evidence type="ECO:0000256" key="5">
    <source>
        <dbReference type="ARBA" id="ARBA00023237"/>
    </source>
</evidence>
<keyword evidence="3 6" id="KW-0732">Signal</keyword>
<evidence type="ECO:0000256" key="3">
    <source>
        <dbReference type="ARBA" id="ARBA00022729"/>
    </source>
</evidence>
<accession>A0A2I9D1L4</accession>
<evidence type="ECO:0000256" key="6">
    <source>
        <dbReference type="SAM" id="SignalP"/>
    </source>
</evidence>
<dbReference type="InterPro" id="IPR013686">
    <property type="entry name" value="Polypept-transport_assoc_ShlB"/>
</dbReference>
<feature type="signal peptide" evidence="6">
    <location>
        <begin position="1"/>
        <end position="20"/>
    </location>
</feature>
<comment type="subcellular location">
    <subcellularLocation>
        <location evidence="1">Membrane</location>
    </subcellularLocation>
</comment>
<dbReference type="Gene3D" id="2.40.160.50">
    <property type="entry name" value="membrane protein fhac: a member of the omp85/tpsb transporter family"/>
    <property type="match status" value="1"/>
</dbReference>
<proteinExistence type="predicted"/>
<evidence type="ECO:0000259" key="7">
    <source>
        <dbReference type="PROSITE" id="PS51779"/>
    </source>
</evidence>
<evidence type="ECO:0000313" key="9">
    <source>
        <dbReference type="Proteomes" id="UP000236569"/>
    </source>
</evidence>
<dbReference type="InterPro" id="IPR010827">
    <property type="entry name" value="BamA/TamA_POTRA"/>
</dbReference>
<evidence type="ECO:0000313" key="8">
    <source>
        <dbReference type="EMBL" id="GBF04276.1"/>
    </source>
</evidence>
<dbReference type="Pfam" id="PF08479">
    <property type="entry name" value="POTRA_2"/>
    <property type="match status" value="1"/>
</dbReference>
<evidence type="ECO:0000256" key="1">
    <source>
        <dbReference type="ARBA" id="ARBA00004370"/>
    </source>
</evidence>
<gene>
    <name evidence="8" type="ORF">DAERI_010448</name>
</gene>
<dbReference type="PROSITE" id="PS51779">
    <property type="entry name" value="POTRA"/>
    <property type="match status" value="2"/>
</dbReference>
<protein>
    <submittedName>
        <fullName evidence="8">Surface antigen</fullName>
    </submittedName>
</protein>
<feature type="chain" id="PRO_5014470854" evidence="6">
    <location>
        <begin position="21"/>
        <end position="849"/>
    </location>
</feature>
<keyword evidence="4" id="KW-0472">Membrane</keyword>
<keyword evidence="5" id="KW-0998">Cell outer membrane</keyword>
<dbReference type="Pfam" id="PF07244">
    <property type="entry name" value="POTRA"/>
    <property type="match status" value="2"/>
</dbReference>
<dbReference type="RefSeq" id="WP_103127822.1">
    <property type="nucleotide sequence ID" value="NZ_BFAG01000001.1"/>
</dbReference>
<organism evidence="8 9">
    <name type="scientific">Deinococcus aerius</name>
    <dbReference type="NCBI Taxonomy" id="200253"/>
    <lineage>
        <taxon>Bacteria</taxon>
        <taxon>Thermotogati</taxon>
        <taxon>Deinococcota</taxon>
        <taxon>Deinococci</taxon>
        <taxon>Deinococcales</taxon>
        <taxon>Deinococcaceae</taxon>
        <taxon>Deinococcus</taxon>
    </lineage>
</organism>
<comment type="caution">
    <text evidence="8">The sequence shown here is derived from an EMBL/GenBank/DDBJ whole genome shotgun (WGS) entry which is preliminary data.</text>
</comment>
<keyword evidence="9" id="KW-1185">Reference proteome</keyword>